<organism evidence="2">
    <name type="scientific">Citrobacter farmeri</name>
    <dbReference type="NCBI Taxonomy" id="67824"/>
    <lineage>
        <taxon>Bacteria</taxon>
        <taxon>Pseudomonadati</taxon>
        <taxon>Pseudomonadota</taxon>
        <taxon>Gammaproteobacteria</taxon>
        <taxon>Enterobacterales</taxon>
        <taxon>Enterobacteriaceae</taxon>
        <taxon>Citrobacter</taxon>
    </lineage>
</organism>
<feature type="chain" id="PRO_5034075949" description="Phage protein" evidence="1">
    <location>
        <begin position="21"/>
        <end position="151"/>
    </location>
</feature>
<gene>
    <name evidence="2" type="ORF">I8Y00_000355</name>
</gene>
<comment type="caution">
    <text evidence="2">The sequence shown here is derived from an EMBL/GenBank/DDBJ whole genome shotgun (WGS) entry which is preliminary data.</text>
</comment>
<accession>A0A8H9NRD8</accession>
<sequence>MKKNALILMLLLAVPQITLAKTNIASDFVKSVQKAADSDGIVSASVDIDCPANSASGKVLITKASYEFEKSVGAFIFKNSNDTPAIITSLSTESPNGDFTSNEIIGMSFIFKMSGGQFFVDIFKNGKARAGVNKNGTSGIVWVDCKIIKRS</sequence>
<dbReference type="AlphaFoldDB" id="A0A8H9NRD8"/>
<feature type="signal peptide" evidence="1">
    <location>
        <begin position="1"/>
        <end position="20"/>
    </location>
</feature>
<keyword evidence="1" id="KW-0732">Signal</keyword>
<evidence type="ECO:0000256" key="1">
    <source>
        <dbReference type="SAM" id="SignalP"/>
    </source>
</evidence>
<dbReference type="Proteomes" id="UP000864563">
    <property type="component" value="Unassembled WGS sequence"/>
</dbReference>
<reference evidence="2" key="2">
    <citation type="submission" date="2020-11" db="EMBL/GenBank/DDBJ databases">
        <authorList>
            <consortium name="NCBI Pathogen Detection Project"/>
        </authorList>
    </citation>
    <scope>NUCLEOTIDE SEQUENCE</scope>
    <source>
        <strain evidence="2">YDC697-2</strain>
    </source>
</reference>
<evidence type="ECO:0008006" key="3">
    <source>
        <dbReference type="Google" id="ProtNLM"/>
    </source>
</evidence>
<dbReference type="EMBL" id="DACSDU010000001">
    <property type="protein sequence ID" value="HAT1584059.1"/>
    <property type="molecule type" value="Genomic_DNA"/>
</dbReference>
<reference evidence="2" key="1">
    <citation type="journal article" date="2018" name="Genome Biol.">
        <title>SKESA: strategic k-mer extension for scrupulous assemblies.</title>
        <authorList>
            <person name="Souvorov A."/>
            <person name="Agarwala R."/>
            <person name="Lipman D.J."/>
        </authorList>
    </citation>
    <scope>NUCLEOTIDE SEQUENCE</scope>
    <source>
        <strain evidence="2">YDC697-2</strain>
    </source>
</reference>
<proteinExistence type="predicted"/>
<dbReference type="RefSeq" id="WP_174349341.1">
    <property type="nucleotide sequence ID" value="NZ_JAAMQE010000001.1"/>
</dbReference>
<evidence type="ECO:0000313" key="2">
    <source>
        <dbReference type="EMBL" id="HAT1584059.1"/>
    </source>
</evidence>
<protein>
    <recommendedName>
        <fullName evidence="3">Phage protein</fullName>
    </recommendedName>
</protein>
<name>A0A8H9NRD8_9ENTR</name>